<dbReference type="InterPro" id="IPR003382">
    <property type="entry name" value="Flavoprotein"/>
</dbReference>
<gene>
    <name evidence="2" type="ORF">AQJ91_05925</name>
</gene>
<reference evidence="2 3" key="1">
    <citation type="submission" date="2015-10" db="EMBL/GenBank/DDBJ databases">
        <title>Draft genome sequence of Streptomyces sp. RV15, isolated from a marine sponge.</title>
        <authorList>
            <person name="Ruckert C."/>
            <person name="Abdelmohsen U.R."/>
            <person name="Winkler A."/>
            <person name="Hentschel U."/>
            <person name="Kalinowski J."/>
            <person name="Kampfer P."/>
            <person name="Glaeser S."/>
        </authorList>
    </citation>
    <scope>NUCLEOTIDE SEQUENCE [LARGE SCALE GENOMIC DNA]</scope>
    <source>
        <strain evidence="2 3">RV15</strain>
    </source>
</reference>
<dbReference type="STRING" id="909626.AQJ91_05925"/>
<evidence type="ECO:0000313" key="3">
    <source>
        <dbReference type="Proteomes" id="UP000053260"/>
    </source>
</evidence>
<dbReference type="AlphaFoldDB" id="A0A117S228"/>
<feature type="domain" description="Flavoprotein" evidence="1">
    <location>
        <begin position="14"/>
        <end position="178"/>
    </location>
</feature>
<dbReference type="Proteomes" id="UP000053260">
    <property type="component" value="Unassembled WGS sequence"/>
</dbReference>
<dbReference type="InterPro" id="IPR036551">
    <property type="entry name" value="Flavin_trans-like"/>
</dbReference>
<comment type="caution">
    <text evidence="2">The sequence shown here is derived from an EMBL/GenBank/DDBJ whole genome shotgun (WGS) entry which is preliminary data.</text>
</comment>
<dbReference type="GO" id="GO:0003824">
    <property type="term" value="F:catalytic activity"/>
    <property type="evidence" value="ECO:0007669"/>
    <property type="project" value="InterPro"/>
</dbReference>
<name>A0A117S228_9ACTN</name>
<dbReference type="RefSeq" id="WP_067017065.1">
    <property type="nucleotide sequence ID" value="NZ_KQ949076.1"/>
</dbReference>
<proteinExistence type="predicted"/>
<keyword evidence="3" id="KW-1185">Reference proteome</keyword>
<dbReference type="SUPFAM" id="SSF52507">
    <property type="entry name" value="Homo-oligomeric flavin-containing Cys decarboxylases, HFCD"/>
    <property type="match status" value="1"/>
</dbReference>
<organism evidence="2 3">
    <name type="scientific">Streptomyces dysideae</name>
    <dbReference type="NCBI Taxonomy" id="909626"/>
    <lineage>
        <taxon>Bacteria</taxon>
        <taxon>Bacillati</taxon>
        <taxon>Actinomycetota</taxon>
        <taxon>Actinomycetes</taxon>
        <taxon>Kitasatosporales</taxon>
        <taxon>Streptomycetaceae</taxon>
        <taxon>Streptomyces</taxon>
    </lineage>
</organism>
<evidence type="ECO:0000259" key="1">
    <source>
        <dbReference type="Pfam" id="PF02441"/>
    </source>
</evidence>
<dbReference type="Gene3D" id="3.40.50.1950">
    <property type="entry name" value="Flavin prenyltransferase-like"/>
    <property type="match status" value="1"/>
</dbReference>
<dbReference type="EMBL" id="LMXB01000019">
    <property type="protein sequence ID" value="KUO22116.1"/>
    <property type="molecule type" value="Genomic_DNA"/>
</dbReference>
<evidence type="ECO:0000313" key="2">
    <source>
        <dbReference type="EMBL" id="KUO22116.1"/>
    </source>
</evidence>
<dbReference type="OrthoDB" id="161343at2"/>
<protein>
    <submittedName>
        <fullName evidence="2">Flavoprotein</fullName>
    </submittedName>
</protein>
<dbReference type="Pfam" id="PF02441">
    <property type="entry name" value="Flavoprotein"/>
    <property type="match status" value="1"/>
</dbReference>
<sequence>MQGKVLGVVGSSAGGIEELRTGLVIPALERGWTVAVTLTPTAGQWLRASGETAQLEGLTGLPVRSESRLPGDSRPHPPVDCYAVAPASANTVAKLALGISDNQALTQVNEAIGTLDLPVVVWPRVNAAHARHPAWEGHIQALHDSGVRLIYGDEVWPLAEPRAGMPGRQNPWEAILDEASRAVS</sequence>
<accession>A0A117S228</accession>